<dbReference type="Gene3D" id="1.25.10.10">
    <property type="entry name" value="Leucine-rich Repeat Variant"/>
    <property type="match status" value="1"/>
</dbReference>
<keyword evidence="11" id="KW-1185">Reference proteome</keyword>
<accession>A0A813F4F6</accession>
<dbReference type="EMBL" id="CAJNNV010017600">
    <property type="protein sequence ID" value="CAE8605278.1"/>
    <property type="molecule type" value="Genomic_DNA"/>
</dbReference>
<dbReference type="Pfam" id="PF13513">
    <property type="entry name" value="HEAT_EZ"/>
    <property type="match status" value="1"/>
</dbReference>
<dbReference type="InterPro" id="IPR016024">
    <property type="entry name" value="ARM-type_fold"/>
</dbReference>
<sequence length="772" mass="78266">MGSIEAEADQVLELLQSPGNAARSQAEAQLETWCQNPSFLAVLMTRAHRAPSPGSRQLAASVLAWRIPRLWHGLAEGDASGFQSTLLECFCSCQELPVLRSLGESCNALCQAVAARYGAMWEDLLRVLGRLLCGESIVHRRAALELLAALVRSMGGRLHGHYPEIGQTLTACVKDADANVRIAALSVVGVAASSWCNSEQDHKHWHSAADATLEVAAATLSAPATDSSAPNVLAAALRALGHLAPALQSEALGSASVELACRVLGSADSAGLRGHSQEQCHAQALQLLRSLSRRDARLLGGQQAIAVGVAAACRASKDQAPSVDDLDEISASAQSGRDCLRALARASPAQVLPVVLEFVQAASQSADAMDRAAAVHSVAFALSGAREAPPGWAVPLARALADNAVWVRQAACEGTAMLAECLSPSDAVSEGMLLLLRALAELLPREVQPEVLEKAAAAMTAVFKELSTDEAASVLPVAAPALLHSLGATSRAAVATAGSGGDPSDLAAAAAAVASVATALGAAACAAADHFEPMAAEAAAALLIVLQAAMQPSAGKAVLPPAVLAAALDAAGAVVASAWSEAGFFAVRDELANAARVVLLDGRAPSEARASAHNFFAGVALASFEEFAPSLALVVSPAVEALQAADGGEVAKSGGRRRAVRTGTQEERVAATEALGAYAAAVGGARFAPHLSASLPAVCAQARHASAEVRAAAANALGRIGRALGDLAQGLPMGHPDRGAASGLAQAVAQAVCEIIQGKGLDGSAAVRSGLQ</sequence>
<dbReference type="SUPFAM" id="SSF48371">
    <property type="entry name" value="ARM repeat"/>
    <property type="match status" value="1"/>
</dbReference>
<dbReference type="OrthoDB" id="422010at2759"/>
<dbReference type="Proteomes" id="UP000626109">
    <property type="component" value="Unassembled WGS sequence"/>
</dbReference>
<dbReference type="EMBL" id="CAJNNW010035608">
    <property type="protein sequence ID" value="CAE8728827.1"/>
    <property type="molecule type" value="Genomic_DNA"/>
</dbReference>
<protein>
    <recommendedName>
        <fullName evidence="8">IPO4/5-like TPR repeats domain-containing protein</fullName>
    </recommendedName>
</protein>
<dbReference type="Pfam" id="PF25780">
    <property type="entry name" value="TPR_IPO5"/>
    <property type="match status" value="1"/>
</dbReference>
<dbReference type="InterPro" id="IPR057672">
    <property type="entry name" value="TPR_IPO4/5"/>
</dbReference>
<dbReference type="InterPro" id="IPR040122">
    <property type="entry name" value="Importin_beta"/>
</dbReference>
<evidence type="ECO:0000256" key="2">
    <source>
        <dbReference type="ARBA" id="ARBA00004496"/>
    </source>
</evidence>
<evidence type="ECO:0000313" key="9">
    <source>
        <dbReference type="EMBL" id="CAE8605278.1"/>
    </source>
</evidence>
<keyword evidence="6" id="KW-0653">Protein transport</keyword>
<reference evidence="9" key="1">
    <citation type="submission" date="2021-02" db="EMBL/GenBank/DDBJ databases">
        <authorList>
            <person name="Dougan E. K."/>
            <person name="Rhodes N."/>
            <person name="Thang M."/>
            <person name="Chan C."/>
        </authorList>
    </citation>
    <scope>NUCLEOTIDE SEQUENCE</scope>
</reference>
<proteinExistence type="predicted"/>
<keyword evidence="5" id="KW-0677">Repeat</keyword>
<dbReference type="InterPro" id="IPR011989">
    <property type="entry name" value="ARM-like"/>
</dbReference>
<dbReference type="Proteomes" id="UP000654075">
    <property type="component" value="Unassembled WGS sequence"/>
</dbReference>
<dbReference type="AlphaFoldDB" id="A0A813F4F6"/>
<evidence type="ECO:0000256" key="7">
    <source>
        <dbReference type="ARBA" id="ARBA00023242"/>
    </source>
</evidence>
<keyword evidence="4" id="KW-0963">Cytoplasm</keyword>
<dbReference type="PANTHER" id="PTHR10527">
    <property type="entry name" value="IMPORTIN BETA"/>
    <property type="match status" value="1"/>
</dbReference>
<dbReference type="GO" id="GO:0006606">
    <property type="term" value="P:protein import into nucleus"/>
    <property type="evidence" value="ECO:0007669"/>
    <property type="project" value="InterPro"/>
</dbReference>
<feature type="domain" description="IPO4/5-like TPR repeats" evidence="8">
    <location>
        <begin position="119"/>
        <end position="227"/>
    </location>
</feature>
<evidence type="ECO:0000313" key="10">
    <source>
        <dbReference type="EMBL" id="CAE8728827.1"/>
    </source>
</evidence>
<evidence type="ECO:0000256" key="5">
    <source>
        <dbReference type="ARBA" id="ARBA00022737"/>
    </source>
</evidence>
<comment type="subcellular location">
    <subcellularLocation>
        <location evidence="2">Cytoplasm</location>
    </subcellularLocation>
    <subcellularLocation>
        <location evidence="1">Nucleus</location>
    </subcellularLocation>
</comment>
<name>A0A813F4F6_POLGL</name>
<evidence type="ECO:0000256" key="4">
    <source>
        <dbReference type="ARBA" id="ARBA00022490"/>
    </source>
</evidence>
<evidence type="ECO:0000313" key="11">
    <source>
        <dbReference type="Proteomes" id="UP000654075"/>
    </source>
</evidence>
<comment type="caution">
    <text evidence="9">The sequence shown here is derived from an EMBL/GenBank/DDBJ whole genome shotgun (WGS) entry which is preliminary data.</text>
</comment>
<keyword evidence="7" id="KW-0539">Nucleus</keyword>
<gene>
    <name evidence="9" type="ORF">PGLA1383_LOCUS23397</name>
    <name evidence="10" type="ORF">PGLA2088_LOCUS45243</name>
</gene>
<evidence type="ECO:0000256" key="3">
    <source>
        <dbReference type="ARBA" id="ARBA00022448"/>
    </source>
</evidence>
<evidence type="ECO:0000256" key="1">
    <source>
        <dbReference type="ARBA" id="ARBA00004123"/>
    </source>
</evidence>
<evidence type="ECO:0000259" key="8">
    <source>
        <dbReference type="Pfam" id="PF25780"/>
    </source>
</evidence>
<evidence type="ECO:0000256" key="6">
    <source>
        <dbReference type="ARBA" id="ARBA00022927"/>
    </source>
</evidence>
<feature type="non-terminal residue" evidence="9">
    <location>
        <position position="1"/>
    </location>
</feature>
<organism evidence="9 11">
    <name type="scientific">Polarella glacialis</name>
    <name type="common">Dinoflagellate</name>
    <dbReference type="NCBI Taxonomy" id="89957"/>
    <lineage>
        <taxon>Eukaryota</taxon>
        <taxon>Sar</taxon>
        <taxon>Alveolata</taxon>
        <taxon>Dinophyceae</taxon>
        <taxon>Suessiales</taxon>
        <taxon>Suessiaceae</taxon>
        <taxon>Polarella</taxon>
    </lineage>
</organism>
<keyword evidence="3" id="KW-0813">Transport</keyword>
<dbReference type="GO" id="GO:0005737">
    <property type="term" value="C:cytoplasm"/>
    <property type="evidence" value="ECO:0007669"/>
    <property type="project" value="UniProtKB-SubCell"/>
</dbReference>